<keyword evidence="2" id="KW-1185">Reference proteome</keyword>
<evidence type="ECO:0000313" key="1">
    <source>
        <dbReference type="EMBL" id="CAI9271638.1"/>
    </source>
</evidence>
<evidence type="ECO:0000313" key="2">
    <source>
        <dbReference type="Proteomes" id="UP001177003"/>
    </source>
</evidence>
<protein>
    <submittedName>
        <fullName evidence="1">Uncharacterized protein</fullName>
    </submittedName>
</protein>
<dbReference type="AlphaFoldDB" id="A0AA35YET1"/>
<name>A0AA35YET1_LACSI</name>
<proteinExistence type="predicted"/>
<dbReference type="Proteomes" id="UP001177003">
    <property type="component" value="Chromosome 2"/>
</dbReference>
<reference evidence="1" key="1">
    <citation type="submission" date="2023-04" db="EMBL/GenBank/DDBJ databases">
        <authorList>
            <person name="Vijverberg K."/>
            <person name="Xiong W."/>
            <person name="Schranz E."/>
        </authorList>
    </citation>
    <scope>NUCLEOTIDE SEQUENCE</scope>
</reference>
<dbReference type="EMBL" id="OX465078">
    <property type="protein sequence ID" value="CAI9271638.1"/>
    <property type="molecule type" value="Genomic_DNA"/>
</dbReference>
<sequence length="140" mass="15673">MIAVRSIFEVRYPRLELPDFSSRLHYSGKLRMRASQPGSIIAASFACEVQHPHHESSSFSGRLHHSGKLRILSQQHPDYLQPLNIFVALPSIVPCYACPTYSLTAYTSASRLPGSRKRSRYATLTYSLTAYPATIPLSGY</sequence>
<gene>
    <name evidence="1" type="ORF">LSALG_LOCUS11903</name>
</gene>
<organism evidence="1 2">
    <name type="scientific">Lactuca saligna</name>
    <name type="common">Willowleaf lettuce</name>
    <dbReference type="NCBI Taxonomy" id="75948"/>
    <lineage>
        <taxon>Eukaryota</taxon>
        <taxon>Viridiplantae</taxon>
        <taxon>Streptophyta</taxon>
        <taxon>Embryophyta</taxon>
        <taxon>Tracheophyta</taxon>
        <taxon>Spermatophyta</taxon>
        <taxon>Magnoliopsida</taxon>
        <taxon>eudicotyledons</taxon>
        <taxon>Gunneridae</taxon>
        <taxon>Pentapetalae</taxon>
        <taxon>asterids</taxon>
        <taxon>campanulids</taxon>
        <taxon>Asterales</taxon>
        <taxon>Asteraceae</taxon>
        <taxon>Cichorioideae</taxon>
        <taxon>Cichorieae</taxon>
        <taxon>Lactucinae</taxon>
        <taxon>Lactuca</taxon>
    </lineage>
</organism>
<accession>A0AA35YET1</accession>